<protein>
    <submittedName>
        <fullName evidence="2">Recombinase family protein</fullName>
    </submittedName>
</protein>
<dbReference type="EMBL" id="JAIWYE010000037">
    <property type="protein sequence ID" value="MCA4706135.1"/>
    <property type="molecule type" value="Genomic_DNA"/>
</dbReference>
<dbReference type="InterPro" id="IPR036162">
    <property type="entry name" value="Resolvase-like_N_sf"/>
</dbReference>
<dbReference type="GO" id="GO:0003677">
    <property type="term" value="F:DNA binding"/>
    <property type="evidence" value="ECO:0007669"/>
    <property type="project" value="InterPro"/>
</dbReference>
<dbReference type="Gene3D" id="1.10.10.60">
    <property type="entry name" value="Homeodomain-like"/>
    <property type="match status" value="1"/>
</dbReference>
<reference evidence="2" key="1">
    <citation type="submission" date="2023-08" db="EMBL/GenBank/DDBJ databases">
        <title>Mucin Metabolism Genes Underlie the Key Renovations of Bacteroides xylanisolvens Genomes in Captive Great Apes.</title>
        <authorList>
            <person name="Nishida A.H."/>
        </authorList>
    </citation>
    <scope>NUCLEOTIDE SEQUENCE</scope>
    <source>
        <strain evidence="2">P13.H9</strain>
    </source>
</reference>
<sequence length="207" mass="23796">MAKVGYIFKADHYDNLEQDKTWMEQFGCVRVVEELSTHEKLRPAWKQLMNCLERGDELVVSKFSNAVRGSRELAVLLEMCRIKVIRVISIHDKVDSKCELFPETSIADVLVMFGSLPEEVAALRRANAHVERLKANVIVNKKIANERLEREKNIVNMYNSGHSIDDIWKVSGFNSRSSVFRILNKYGVDLNRGKFKGPLGKRKTKEE</sequence>
<evidence type="ECO:0000313" key="2">
    <source>
        <dbReference type="EMBL" id="MCA4706135.1"/>
    </source>
</evidence>
<accession>A0AAW4T9K5</accession>
<gene>
    <name evidence="2" type="ORF">LD004_21255</name>
</gene>
<dbReference type="AlphaFoldDB" id="A0AAW4T9K5"/>
<evidence type="ECO:0000313" key="3">
    <source>
        <dbReference type="Proteomes" id="UP001198461"/>
    </source>
</evidence>
<dbReference type="SUPFAM" id="SSF53041">
    <property type="entry name" value="Resolvase-like"/>
    <property type="match status" value="1"/>
</dbReference>
<evidence type="ECO:0000259" key="1">
    <source>
        <dbReference type="SMART" id="SM00857"/>
    </source>
</evidence>
<dbReference type="Gene3D" id="3.40.50.1390">
    <property type="entry name" value="Resolvase, N-terminal catalytic domain"/>
    <property type="match status" value="1"/>
</dbReference>
<name>A0AAW4T9K5_9BACE</name>
<dbReference type="Pfam" id="PF00239">
    <property type="entry name" value="Resolvase"/>
    <property type="match status" value="1"/>
</dbReference>
<organism evidence="2 3">
    <name type="scientific">Bacteroides xylanisolvens</name>
    <dbReference type="NCBI Taxonomy" id="371601"/>
    <lineage>
        <taxon>Bacteria</taxon>
        <taxon>Pseudomonadati</taxon>
        <taxon>Bacteroidota</taxon>
        <taxon>Bacteroidia</taxon>
        <taxon>Bacteroidales</taxon>
        <taxon>Bacteroidaceae</taxon>
        <taxon>Bacteroides</taxon>
    </lineage>
</organism>
<dbReference type="GO" id="GO:0000150">
    <property type="term" value="F:DNA strand exchange activity"/>
    <property type="evidence" value="ECO:0007669"/>
    <property type="project" value="InterPro"/>
</dbReference>
<dbReference type="RefSeq" id="WP_225451145.1">
    <property type="nucleotide sequence ID" value="NZ_JAIWXB010000037.1"/>
</dbReference>
<proteinExistence type="predicted"/>
<dbReference type="InterPro" id="IPR006119">
    <property type="entry name" value="Resolv_N"/>
</dbReference>
<comment type="caution">
    <text evidence="2">The sequence shown here is derived from an EMBL/GenBank/DDBJ whole genome shotgun (WGS) entry which is preliminary data.</text>
</comment>
<dbReference type="SMART" id="SM00857">
    <property type="entry name" value="Resolvase"/>
    <property type="match status" value="1"/>
</dbReference>
<feature type="domain" description="Resolvase/invertase-type recombinase catalytic" evidence="1">
    <location>
        <begin position="3"/>
        <end position="138"/>
    </location>
</feature>
<dbReference type="Proteomes" id="UP001198461">
    <property type="component" value="Unassembled WGS sequence"/>
</dbReference>